<accession>A0ABN1D6P3</accession>
<keyword evidence="2" id="KW-1185">Reference proteome</keyword>
<dbReference type="EMBL" id="BAAAEN010000068">
    <property type="protein sequence ID" value="GAA0535552.1"/>
    <property type="molecule type" value="Genomic_DNA"/>
</dbReference>
<name>A0ABN1D6P3_9BURK</name>
<organism evidence="1 2">
    <name type="scientific">Pigmentiphaga daeguensis</name>
    <dbReference type="NCBI Taxonomy" id="414049"/>
    <lineage>
        <taxon>Bacteria</taxon>
        <taxon>Pseudomonadati</taxon>
        <taxon>Pseudomonadota</taxon>
        <taxon>Betaproteobacteria</taxon>
        <taxon>Burkholderiales</taxon>
        <taxon>Alcaligenaceae</taxon>
        <taxon>Pigmentiphaga</taxon>
    </lineage>
</organism>
<comment type="caution">
    <text evidence="1">The sequence shown here is derived from an EMBL/GenBank/DDBJ whole genome shotgun (WGS) entry which is preliminary data.</text>
</comment>
<sequence length="59" mass="6901">MRRACQAQSQTGRYQSHHHVKGRYALDYQWLLIEFAEETIDLASMAFAHRGVAEHQRVT</sequence>
<evidence type="ECO:0000313" key="2">
    <source>
        <dbReference type="Proteomes" id="UP001501706"/>
    </source>
</evidence>
<dbReference type="Proteomes" id="UP001501706">
    <property type="component" value="Unassembled WGS sequence"/>
</dbReference>
<gene>
    <name evidence="1" type="ORF">GCM10009097_59960</name>
</gene>
<evidence type="ECO:0000313" key="1">
    <source>
        <dbReference type="EMBL" id="GAA0535552.1"/>
    </source>
</evidence>
<protein>
    <submittedName>
        <fullName evidence="1">Uncharacterized protein</fullName>
    </submittedName>
</protein>
<proteinExistence type="predicted"/>
<reference evidence="1 2" key="1">
    <citation type="journal article" date="2019" name="Int. J. Syst. Evol. Microbiol.">
        <title>The Global Catalogue of Microorganisms (GCM) 10K type strain sequencing project: providing services to taxonomists for standard genome sequencing and annotation.</title>
        <authorList>
            <consortium name="The Broad Institute Genomics Platform"/>
            <consortium name="The Broad Institute Genome Sequencing Center for Infectious Disease"/>
            <person name="Wu L."/>
            <person name="Ma J."/>
        </authorList>
    </citation>
    <scope>NUCLEOTIDE SEQUENCE [LARGE SCALE GENOMIC DNA]</scope>
    <source>
        <strain evidence="1 2">JCM 14330</strain>
    </source>
</reference>